<feature type="compositionally biased region" description="Basic residues" evidence="3">
    <location>
        <begin position="950"/>
        <end position="959"/>
    </location>
</feature>
<evidence type="ECO:0000256" key="2">
    <source>
        <dbReference type="ARBA" id="ARBA00046328"/>
    </source>
</evidence>
<feature type="compositionally biased region" description="Basic and acidic residues" evidence="3">
    <location>
        <begin position="992"/>
        <end position="1002"/>
    </location>
</feature>
<feature type="domain" description="SAP" evidence="4">
    <location>
        <begin position="1161"/>
        <end position="1195"/>
    </location>
</feature>
<feature type="compositionally biased region" description="Low complexity" evidence="3">
    <location>
        <begin position="1810"/>
        <end position="1832"/>
    </location>
</feature>
<feature type="compositionally biased region" description="Pro residues" evidence="3">
    <location>
        <begin position="1782"/>
        <end position="1798"/>
    </location>
</feature>
<dbReference type="Pfam" id="PF02037">
    <property type="entry name" value="SAP"/>
    <property type="match status" value="1"/>
</dbReference>
<dbReference type="PANTHER" id="PTHR46551">
    <property type="entry name" value="SAP DOMAIN-CONTAINING RIBONUCLEOPROTEIN"/>
    <property type="match status" value="1"/>
</dbReference>
<evidence type="ECO:0000256" key="3">
    <source>
        <dbReference type="SAM" id="MobiDB-lite"/>
    </source>
</evidence>
<feature type="region of interest" description="Disordered" evidence="3">
    <location>
        <begin position="1069"/>
        <end position="1153"/>
    </location>
</feature>
<comment type="similarity">
    <text evidence="2">Belongs to the SAP domain-containing ribonucleoprotein family.</text>
</comment>
<feature type="compositionally biased region" description="Basic and acidic residues" evidence="3">
    <location>
        <begin position="929"/>
        <end position="938"/>
    </location>
</feature>
<feature type="compositionally biased region" description="Basic and acidic residues" evidence="3">
    <location>
        <begin position="796"/>
        <end position="808"/>
    </location>
</feature>
<feature type="region of interest" description="Disordered" evidence="3">
    <location>
        <begin position="1731"/>
        <end position="1882"/>
    </location>
</feature>
<feature type="compositionally biased region" description="Basic and acidic residues" evidence="3">
    <location>
        <begin position="736"/>
        <end position="746"/>
    </location>
</feature>
<feature type="compositionally biased region" description="Basic and acidic residues" evidence="3">
    <location>
        <begin position="815"/>
        <end position="845"/>
    </location>
</feature>
<dbReference type="GO" id="GO:0016973">
    <property type="term" value="P:poly(A)+ mRNA export from nucleus"/>
    <property type="evidence" value="ECO:0007669"/>
    <property type="project" value="TreeGrafter"/>
</dbReference>
<evidence type="ECO:0000256" key="1">
    <source>
        <dbReference type="ARBA" id="ARBA00022553"/>
    </source>
</evidence>
<feature type="compositionally biased region" description="Low complexity" evidence="3">
    <location>
        <begin position="720"/>
        <end position="729"/>
    </location>
</feature>
<dbReference type="Proteomes" id="UP001178507">
    <property type="component" value="Unassembled WGS sequence"/>
</dbReference>
<dbReference type="EMBL" id="CAUJNA010000336">
    <property type="protein sequence ID" value="CAJ1375745.1"/>
    <property type="molecule type" value="Genomic_DNA"/>
</dbReference>
<sequence>MCSALSPMELPQEPDADAAPALSLSDLDEVLVEDEPSEEIFGQLAAWAAAEHGGEGGLSSAALGKLLGLLLEACRGGRWDCGTVAAQVLMQSAALEPGVLTTLLEEQLLSAARRGFLLSLAAFGEMLEEPVLAPSQGESFSEPEPWKQSLAALVAALGAVFRSAACPKLAEAMLPTLAGGLLCAAGTSPAPELVGGGFLGGSLAFHLLQARRSLAELLNTLLEEAPAELRLRQEQQLLLEGPGPSRLVESLCLARPDPKLHEMLLELLWRGLRRRDGATQGTAALDLLGALKGPKIQHQLRHEVSAEQLMDWGLDLSLDLSRRRKEIQGLACSVAWGGLRAYECMATFSAHSLVVEGFLSNEDDEQVELSFEVPWVFVQNPDAATARGFPLHLPVALEPLRKSGALEAALAELVSLPEAVLHIDSTVEEPKTRQIFEELNKLFQGLGCSQDETMRSNTFEESNTCFVTPTKTRPVPEEDVVWTPPPSQNLLNEASAASPKRSPPRESQRVRALAESQDFKESQPSGGSAAATVEMKGPAGPSPSPSQEVEEARAEMKELEMASVSDEAQRTPEVGVERDSPDKGNSLPASKEVDVAAAETRAADISPMRDQVEEARAEMKEPEMAVSDEAQRTPEVGVKRASPDERESLPASKEVDVAAAETRAADISPMRDQVEEARAEMKGPEMAFVSDEAERTPEVGVERASPDKGESLPASKEVDVAAADTRAADISPMRNQVEEARAEMKGPEMASVSDEAERTPEVGVEPDKGESLPASKEVDVAAAETRAADISPMRGQVEEARAEMKELEIASVSDEAQRTPEVGVERASPDKRESLPASKEVRPEAELISAEPQEAGIRAGVKDPEMSATTDQASEPEVEEFVRQDVLPEAEGGQASPPPPLSPEKVKEVQPPEQDLQDPIPEIEEEEPKPEKDADQDLRTLSYKELSALAKRRGVRAGGKKAELLRRMQKWERERSKTQPKEPKAKPKPKPKAKEERARHAMPESPPDFAESPRGDASETSLPAESSSQGIEQLPLAELRKACEDLGMATDGGKEALLKRLAMYADSAMTPPMTQSQNFGTQVDSQPGGNLALPPESQPAGDLSLPPDSQPAGVRRSLPRETEGPELMPPPEVPRKRARTAAPATRAETPTRTTHHLIHDLSALTVKELRQACKDRSLPAHGAKPDLVERLAEAERLAQAEQAPSPSPGLWVPPTRSPLCATTEDLHAAQASPRSEDGIEPATEAEQAAAACGVLASVAKSLGALPIEELRSACSARGLTARGSRQQLVGRLAALLAPRPDVEASQSEEVPASLSLSLSGLQAACRACGLPAAGEPAELAERLAIHVASQEENQPVADSGAVGFAQAADPADPIVSFSNPAASEASNAEGTPMAVKFETENLSCAQAHEAPIAAFEANPSPWSVPAAQPDVTQAKNCTNSMAPSGGLVAHGFPAPDASGRAPERLDEGFRAGLRLLHTEELRRACLERGLDIDGHKGDLLNRLLAHFAHAPLPTPTQDLSPPKPAAQPAATAGAKPPASAPPAAPESRKPKPQAAPQIAQLSPVASGLAKEVAELRPLQHAVKELKAPQNSLLRRPRVAAASAAPNFSALWQTMCKSTARESAREAAREGAPEGGGVGLSVRPPGAGPRRGKPKAATGLLGAKARRKARVGSCHGRTAAGAACRNAGRQRPAGARFVYCAQHAARWPRFETVGVDQLNERPPIAAIAAAAAASSGKPAPSRPIATPARARAAVTTIAPSAPSEMLSQAPPSEALTRRRTRPVPEPVTPVPLGPAPPPKGQVARKAKGARASRASQGSTRKTPETQPATQTQPEIEEREPPARRESAEAKAAPGPRGAARTGAGGGPAAAGQEAPLMHIFSPT</sequence>
<feature type="compositionally biased region" description="Basic and acidic residues" evidence="3">
    <location>
        <begin position="692"/>
        <end position="710"/>
    </location>
</feature>
<feature type="compositionally biased region" description="Low complexity" evidence="3">
    <location>
        <begin position="1526"/>
        <end position="1537"/>
    </location>
</feature>
<feature type="region of interest" description="Disordered" evidence="3">
    <location>
        <begin position="1512"/>
        <end position="1558"/>
    </location>
</feature>
<feature type="compositionally biased region" description="Low complexity" evidence="3">
    <location>
        <begin position="1848"/>
        <end position="1860"/>
    </location>
</feature>
<keyword evidence="6" id="KW-1185">Reference proteome</keyword>
<evidence type="ECO:0000313" key="6">
    <source>
        <dbReference type="Proteomes" id="UP001178507"/>
    </source>
</evidence>
<feature type="region of interest" description="Disordered" evidence="3">
    <location>
        <begin position="1620"/>
        <end position="1656"/>
    </location>
</feature>
<gene>
    <name evidence="5" type="ORF">EVOR1521_LOCUS4959</name>
</gene>
<feature type="compositionally biased region" description="Basic and acidic residues" evidence="3">
    <location>
        <begin position="672"/>
        <end position="683"/>
    </location>
</feature>
<feature type="domain" description="SAP" evidence="4">
    <location>
        <begin position="1313"/>
        <end position="1347"/>
    </location>
</feature>
<dbReference type="InterPro" id="IPR003034">
    <property type="entry name" value="SAP_dom"/>
</dbReference>
<feature type="domain" description="SAP" evidence="4">
    <location>
        <begin position="938"/>
        <end position="972"/>
    </location>
</feature>
<feature type="compositionally biased region" description="Polar residues" evidence="3">
    <location>
        <begin position="1072"/>
        <end position="1088"/>
    </location>
</feature>
<feature type="compositionally biased region" description="Basic and acidic residues" evidence="3">
    <location>
        <begin position="550"/>
        <end position="560"/>
    </location>
</feature>
<dbReference type="PROSITE" id="PS50800">
    <property type="entry name" value="SAP"/>
    <property type="match status" value="6"/>
</dbReference>
<proteinExistence type="inferred from homology"/>
<dbReference type="SUPFAM" id="SSF68906">
    <property type="entry name" value="SAP domain"/>
    <property type="match status" value="1"/>
</dbReference>
<feature type="region of interest" description="Disordered" evidence="3">
    <location>
        <begin position="1197"/>
        <end position="1218"/>
    </location>
</feature>
<dbReference type="InterPro" id="IPR036361">
    <property type="entry name" value="SAP_dom_sf"/>
</dbReference>
<dbReference type="Gene3D" id="1.10.720.30">
    <property type="entry name" value="SAP domain"/>
    <property type="match status" value="1"/>
</dbReference>
<feature type="compositionally biased region" description="Basic and acidic residues" evidence="3">
    <location>
        <begin position="1620"/>
        <end position="1631"/>
    </location>
</feature>
<dbReference type="PANTHER" id="PTHR46551:SF1">
    <property type="entry name" value="SAP DOMAIN-CONTAINING RIBONUCLEOPROTEIN"/>
    <property type="match status" value="1"/>
</dbReference>
<name>A0AA36HVV0_9DINO</name>
<feature type="domain" description="SAP" evidence="4">
    <location>
        <begin position="1031"/>
        <end position="1065"/>
    </location>
</feature>
<evidence type="ECO:0000259" key="4">
    <source>
        <dbReference type="PROSITE" id="PS50800"/>
    </source>
</evidence>
<feature type="region of interest" description="Disordered" evidence="3">
    <location>
        <begin position="468"/>
        <end position="1036"/>
    </location>
</feature>
<feature type="compositionally biased region" description="Basic and acidic residues" evidence="3">
    <location>
        <begin position="1837"/>
        <end position="1847"/>
    </location>
</feature>
<feature type="compositionally biased region" description="Basic and acidic residues" evidence="3">
    <location>
        <begin position="567"/>
        <end position="582"/>
    </location>
</feature>
<reference evidence="5" key="1">
    <citation type="submission" date="2023-08" db="EMBL/GenBank/DDBJ databases">
        <authorList>
            <person name="Chen Y."/>
            <person name="Shah S."/>
            <person name="Dougan E. K."/>
            <person name="Thang M."/>
            <person name="Chan C."/>
        </authorList>
    </citation>
    <scope>NUCLEOTIDE SEQUENCE</scope>
</reference>
<keyword evidence="1" id="KW-0597">Phosphoprotein</keyword>
<feature type="compositionally biased region" description="Low complexity" evidence="3">
    <location>
        <begin position="1140"/>
        <end position="1152"/>
    </location>
</feature>
<feature type="compositionally biased region" description="Basic and acidic residues" evidence="3">
    <location>
        <begin position="960"/>
        <end position="985"/>
    </location>
</feature>
<comment type="caution">
    <text evidence="5">The sequence shown here is derived from an EMBL/GenBank/DDBJ whole genome shotgun (WGS) entry which is preliminary data.</text>
</comment>
<feature type="domain" description="SAP" evidence="4">
    <location>
        <begin position="1262"/>
        <end position="1296"/>
    </location>
</feature>
<feature type="compositionally biased region" description="Polar residues" evidence="3">
    <location>
        <begin position="1018"/>
        <end position="1031"/>
    </location>
</feature>
<feature type="compositionally biased region" description="Low complexity" evidence="3">
    <location>
        <begin position="1731"/>
        <end position="1758"/>
    </location>
</feature>
<protein>
    <recommendedName>
        <fullName evidence="4">SAP domain-containing protein</fullName>
    </recommendedName>
</protein>
<feature type="compositionally biased region" description="Basic and acidic residues" evidence="3">
    <location>
        <begin position="755"/>
        <end position="770"/>
    </location>
</feature>
<accession>A0AA36HVV0</accession>
<dbReference type="GO" id="GO:0005634">
    <property type="term" value="C:nucleus"/>
    <property type="evidence" value="ECO:0007669"/>
    <property type="project" value="TreeGrafter"/>
</dbReference>
<feature type="compositionally biased region" description="Basic and acidic residues" evidence="3">
    <location>
        <begin position="610"/>
        <end position="656"/>
    </location>
</feature>
<feature type="domain" description="SAP" evidence="4">
    <location>
        <begin position="1473"/>
        <end position="1507"/>
    </location>
</feature>
<organism evidence="5 6">
    <name type="scientific">Effrenium voratum</name>
    <dbReference type="NCBI Taxonomy" id="2562239"/>
    <lineage>
        <taxon>Eukaryota</taxon>
        <taxon>Sar</taxon>
        <taxon>Alveolata</taxon>
        <taxon>Dinophyceae</taxon>
        <taxon>Suessiales</taxon>
        <taxon>Symbiodiniaceae</taxon>
        <taxon>Effrenium</taxon>
    </lineage>
</organism>
<dbReference type="SMART" id="SM00513">
    <property type="entry name" value="SAP"/>
    <property type="match status" value="6"/>
</dbReference>
<evidence type="ECO:0000313" key="5">
    <source>
        <dbReference type="EMBL" id="CAJ1375745.1"/>
    </source>
</evidence>
<dbReference type="InterPro" id="IPR052240">
    <property type="entry name" value="SAP_domain_ribonucleoprotein"/>
</dbReference>